<dbReference type="AlphaFoldDB" id="A0A7J6MGN6"/>
<name>A0A7J6MGN6_PERCH</name>
<dbReference type="Proteomes" id="UP000591131">
    <property type="component" value="Unassembled WGS sequence"/>
</dbReference>
<dbReference type="SUPFAM" id="SSF56672">
    <property type="entry name" value="DNA/RNA polymerases"/>
    <property type="match status" value="1"/>
</dbReference>
<reference evidence="1 2" key="1">
    <citation type="submission" date="2020-04" db="EMBL/GenBank/DDBJ databases">
        <title>Perkinsus chesapeaki whole genome sequence.</title>
        <authorList>
            <person name="Bogema D.R."/>
        </authorList>
    </citation>
    <scope>NUCLEOTIDE SEQUENCE [LARGE SCALE GENOMIC DNA]</scope>
    <source>
        <strain evidence="1">ATCC PRA-425</strain>
    </source>
</reference>
<dbReference type="InterPro" id="IPR043502">
    <property type="entry name" value="DNA/RNA_pol_sf"/>
</dbReference>
<evidence type="ECO:0008006" key="3">
    <source>
        <dbReference type="Google" id="ProtNLM"/>
    </source>
</evidence>
<organism evidence="1 2">
    <name type="scientific">Perkinsus chesapeaki</name>
    <name type="common">Clam parasite</name>
    <name type="synonym">Perkinsus andrewsi</name>
    <dbReference type="NCBI Taxonomy" id="330153"/>
    <lineage>
        <taxon>Eukaryota</taxon>
        <taxon>Sar</taxon>
        <taxon>Alveolata</taxon>
        <taxon>Perkinsozoa</taxon>
        <taxon>Perkinsea</taxon>
        <taxon>Perkinsida</taxon>
        <taxon>Perkinsidae</taxon>
        <taxon>Perkinsus</taxon>
    </lineage>
</organism>
<keyword evidence="2" id="KW-1185">Reference proteome</keyword>
<comment type="caution">
    <text evidence="1">The sequence shown here is derived from an EMBL/GenBank/DDBJ whole genome shotgun (WGS) entry which is preliminary data.</text>
</comment>
<proteinExistence type="predicted"/>
<sequence length="334" mass="37497">MGASCAPVALASSIKDVICRLDPDHPFSQSILTTNLSVFMDDLYVYGSQADCENYIRWLVPLLQRGGFKVNENKTAKSYAMKVGEELRVLGYGYRRGRCPEEHMVTMERNAYEKICSVDLAHIKTRRNLSKLAGLAYDEIGAFGLGYSKGLLVSLGSGHHWDDELDVGTLRTAKKIWNHILEALSDARKNGATRWYVPHDEPLKVWTDASGYGCGAWLETEDGTLVARWSKHFNKKDSYQGMPSKEAMGAAWALRKCFEDSYNVTQWLTDSSTVLDGLSRMKRDLTLHGTLIFKRRLLDVREALNGMNCTMYTKVDTAHNKADGLSRGYTFPLG</sequence>
<accession>A0A7J6MGN6</accession>
<evidence type="ECO:0000313" key="1">
    <source>
        <dbReference type="EMBL" id="KAF4670131.1"/>
    </source>
</evidence>
<protein>
    <recommendedName>
        <fullName evidence="3">Reverse transcriptase domain-containing protein</fullName>
    </recommendedName>
</protein>
<gene>
    <name evidence="1" type="ORF">FOL47_002193</name>
</gene>
<dbReference type="EMBL" id="JAAPAO010000158">
    <property type="protein sequence ID" value="KAF4670131.1"/>
    <property type="molecule type" value="Genomic_DNA"/>
</dbReference>
<evidence type="ECO:0000313" key="2">
    <source>
        <dbReference type="Proteomes" id="UP000591131"/>
    </source>
</evidence>